<gene>
    <name evidence="2" type="ORF">WS90_11790</name>
</gene>
<organism evidence="2 3">
    <name type="scientific">Burkholderia cepacia</name>
    <name type="common">Pseudomonas cepacia</name>
    <dbReference type="NCBI Taxonomy" id="292"/>
    <lineage>
        <taxon>Bacteria</taxon>
        <taxon>Pseudomonadati</taxon>
        <taxon>Pseudomonadota</taxon>
        <taxon>Betaproteobacteria</taxon>
        <taxon>Burkholderiales</taxon>
        <taxon>Burkholderiaceae</taxon>
        <taxon>Burkholderia</taxon>
        <taxon>Burkholderia cepacia complex</taxon>
    </lineage>
</organism>
<name>A0A103ZQK4_BURCE</name>
<dbReference type="AlphaFoldDB" id="A0A103ZQK4"/>
<feature type="transmembrane region" description="Helical" evidence="1">
    <location>
        <begin position="233"/>
        <end position="255"/>
    </location>
</feature>
<keyword evidence="1" id="KW-1133">Transmembrane helix</keyword>
<sequence>MESETFTMSKVGGRRETLRRVSIRLGSLIGMLVMAATLVCIVPIVVSAYHEIKTNATTDHAQKIISNQSREADVNKVTILLTRLDPVNDSVSLVVEGGRQCAASCAPYHDRLLFSSFEPDNPGGTPRTVPVDIPANGEQFQAKIDLVIRGNLMDYPFDRYPLQIGVAVERTEGGAKRYLDATDAAKSLDVTLDEGIPQIGMSRAALRDPSTLTPEHSSLRYALAFSTALDRPLYIRIFVILIVLLFTMATFYSVAHTSFDRLIVSTGSMILGLWGARSLLIGNLPPDVTLIDLVFSMIVVLILFSTTVHAVLHYRKLLRNDGDKT</sequence>
<keyword evidence="1" id="KW-0812">Transmembrane</keyword>
<comment type="caution">
    <text evidence="2">The sequence shown here is derived from an EMBL/GenBank/DDBJ whole genome shotgun (WGS) entry which is preliminary data.</text>
</comment>
<evidence type="ECO:0000313" key="3">
    <source>
        <dbReference type="Proteomes" id="UP000069001"/>
    </source>
</evidence>
<dbReference type="Proteomes" id="UP000069001">
    <property type="component" value="Unassembled WGS sequence"/>
</dbReference>
<keyword evidence="1" id="KW-0472">Membrane</keyword>
<feature type="transmembrane region" description="Helical" evidence="1">
    <location>
        <begin position="293"/>
        <end position="314"/>
    </location>
</feature>
<dbReference type="EMBL" id="LOYH01000038">
    <property type="protein sequence ID" value="KVK84278.1"/>
    <property type="molecule type" value="Genomic_DNA"/>
</dbReference>
<dbReference type="RefSeq" id="WP_059729316.1">
    <property type="nucleotide sequence ID" value="NZ_LOYH01000038.1"/>
</dbReference>
<feature type="transmembrane region" description="Helical" evidence="1">
    <location>
        <begin position="21"/>
        <end position="46"/>
    </location>
</feature>
<reference evidence="2 3" key="1">
    <citation type="submission" date="2015-11" db="EMBL/GenBank/DDBJ databases">
        <title>Expanding the genomic diversity of Burkholderia species for the development of highly accurate diagnostics.</title>
        <authorList>
            <person name="Sahl J."/>
            <person name="Keim P."/>
            <person name="Wagner D."/>
        </authorList>
    </citation>
    <scope>NUCLEOTIDE SEQUENCE [LARGE SCALE GENOMIC DNA]</scope>
    <source>
        <strain evidence="2 3">MSMB1302</strain>
    </source>
</reference>
<evidence type="ECO:0000313" key="2">
    <source>
        <dbReference type="EMBL" id="KVK84278.1"/>
    </source>
</evidence>
<feature type="transmembrane region" description="Helical" evidence="1">
    <location>
        <begin position="262"/>
        <end position="281"/>
    </location>
</feature>
<evidence type="ECO:0000256" key="1">
    <source>
        <dbReference type="SAM" id="Phobius"/>
    </source>
</evidence>
<proteinExistence type="predicted"/>
<accession>A0A103ZQK4</accession>
<protein>
    <submittedName>
        <fullName evidence="2">Uncharacterized protein</fullName>
    </submittedName>
</protein>